<name>A0A1X1T2J7_9MYCO</name>
<dbReference type="EMBL" id="AP022605">
    <property type="protein sequence ID" value="BBZ09316.1"/>
    <property type="molecule type" value="Genomic_DNA"/>
</dbReference>
<evidence type="ECO:0000313" key="3">
    <source>
        <dbReference type="Proteomes" id="UP000193564"/>
    </source>
</evidence>
<sequence>MHTAASAHVLDFEVYLLVTMKYGMINQDAEREAKLSEHGLSLGDAERIHQRVADALRDETTQFANLRALVGAEARNVGALSFKGILWPDFDFTANAGRGGSIQAAGYRRARGERCCAAAPTAQPPWSMDTADFAQCFGPTQITSTAALFAEYMPAQELHEFEWQGRRYGAGFGWGLFLSASLMWT</sequence>
<keyword evidence="3" id="KW-1185">Reference proteome</keyword>
<organism evidence="2 3">
    <name type="scientific">Mycolicibacterium doricum</name>
    <dbReference type="NCBI Taxonomy" id="126673"/>
    <lineage>
        <taxon>Bacteria</taxon>
        <taxon>Bacillati</taxon>
        <taxon>Actinomycetota</taxon>
        <taxon>Actinomycetes</taxon>
        <taxon>Mycobacteriales</taxon>
        <taxon>Mycobacteriaceae</taxon>
        <taxon>Mycolicibacterium</taxon>
    </lineage>
</organism>
<proteinExistence type="predicted"/>
<evidence type="ECO:0000313" key="2">
    <source>
        <dbReference type="EMBL" id="ORV38490.1"/>
    </source>
</evidence>
<dbReference type="KEGG" id="mdr:MDOR_34850"/>
<dbReference type="AlphaFoldDB" id="A0A1X1T2J7"/>
<dbReference type="EMBL" id="LQOS01000041">
    <property type="protein sequence ID" value="ORV38490.1"/>
    <property type="molecule type" value="Genomic_DNA"/>
</dbReference>
<dbReference type="OrthoDB" id="4743150at2"/>
<reference evidence="1 4" key="2">
    <citation type="journal article" date="2019" name="Emerg. Microbes Infect.">
        <title>Comprehensive subspecies identification of 175 nontuberculous mycobacteria species based on 7547 genomic profiles.</title>
        <authorList>
            <person name="Matsumoto Y."/>
            <person name="Kinjo T."/>
            <person name="Motooka D."/>
            <person name="Nabeya D."/>
            <person name="Jung N."/>
            <person name="Uechi K."/>
            <person name="Horii T."/>
            <person name="Iida T."/>
            <person name="Fujita J."/>
            <person name="Nakamura S."/>
        </authorList>
    </citation>
    <scope>NUCLEOTIDE SEQUENCE [LARGE SCALE GENOMIC DNA]</scope>
    <source>
        <strain evidence="1 4">JCM 12405</strain>
    </source>
</reference>
<protein>
    <submittedName>
        <fullName evidence="2">Uncharacterized protein</fullName>
    </submittedName>
</protein>
<gene>
    <name evidence="2" type="ORF">AWC01_14555</name>
    <name evidence="1" type="ORF">MDOR_34850</name>
</gene>
<evidence type="ECO:0000313" key="4">
    <source>
        <dbReference type="Proteomes" id="UP000467201"/>
    </source>
</evidence>
<dbReference type="Proteomes" id="UP000467201">
    <property type="component" value="Chromosome"/>
</dbReference>
<reference evidence="1" key="3">
    <citation type="submission" date="2020-02" db="EMBL/GenBank/DDBJ databases">
        <authorList>
            <person name="Matsumoto Y."/>
            <person name="Motooka D."/>
            <person name="Nakamura S."/>
        </authorList>
    </citation>
    <scope>NUCLEOTIDE SEQUENCE</scope>
    <source>
        <strain evidence="1">JCM 12405</strain>
    </source>
</reference>
<dbReference type="Proteomes" id="UP000193564">
    <property type="component" value="Unassembled WGS sequence"/>
</dbReference>
<accession>A0A1X1T2J7</accession>
<dbReference type="STRING" id="126673.AWC01_14555"/>
<dbReference type="RefSeq" id="WP_085192072.1">
    <property type="nucleotide sequence ID" value="NZ_AP022605.1"/>
</dbReference>
<reference evidence="2 3" key="1">
    <citation type="submission" date="2016-01" db="EMBL/GenBank/DDBJ databases">
        <title>The new phylogeny of the genus Mycobacterium.</title>
        <authorList>
            <person name="Tarcisio F."/>
            <person name="Conor M."/>
            <person name="Antonella G."/>
            <person name="Elisabetta G."/>
            <person name="Giulia F.S."/>
            <person name="Sara T."/>
            <person name="Anna F."/>
            <person name="Clotilde B."/>
            <person name="Roberto B."/>
            <person name="Veronica D.S."/>
            <person name="Fabio R."/>
            <person name="Monica P."/>
            <person name="Olivier J."/>
            <person name="Enrico T."/>
            <person name="Nicola S."/>
        </authorList>
    </citation>
    <scope>NUCLEOTIDE SEQUENCE [LARGE SCALE GENOMIC DNA]</scope>
    <source>
        <strain evidence="2 3">DSM 44339</strain>
    </source>
</reference>
<evidence type="ECO:0000313" key="1">
    <source>
        <dbReference type="EMBL" id="BBZ09316.1"/>
    </source>
</evidence>